<gene>
    <name evidence="1" type="ORF">QWY20_09315</name>
</gene>
<accession>A0ABU7J5U5</accession>
<organism evidence="1 2">
    <name type="scientific">Alkalimonas cellulosilytica</name>
    <dbReference type="NCBI Taxonomy" id="3058395"/>
    <lineage>
        <taxon>Bacteria</taxon>
        <taxon>Pseudomonadati</taxon>
        <taxon>Pseudomonadota</taxon>
        <taxon>Gammaproteobacteria</taxon>
        <taxon>Alkalimonas</taxon>
    </lineage>
</organism>
<dbReference type="Proteomes" id="UP001336314">
    <property type="component" value="Unassembled WGS sequence"/>
</dbReference>
<dbReference type="EMBL" id="JAUHLI010000008">
    <property type="protein sequence ID" value="MEE2001650.1"/>
    <property type="molecule type" value="Genomic_DNA"/>
</dbReference>
<name>A0ABU7J5U5_9GAMM</name>
<keyword evidence="2" id="KW-1185">Reference proteome</keyword>
<sequence length="86" mass="9572">MYFTDPYLFDDAKLAAANYPEELVPDMLWGASPNDLRNVSESDVFLYQWDELEDPIKAAEIVSQGLPHIVIGSLVFVGVKRVAKAA</sequence>
<proteinExistence type="predicted"/>
<reference evidence="1 2" key="1">
    <citation type="submission" date="2023-07" db="EMBL/GenBank/DDBJ databases">
        <title>Alkalimonas sp., MEB108 novel, alkaliphilic bacterium isolated from Lonar Lake, India.</title>
        <authorList>
            <person name="Joshi A."/>
            <person name="Thite S."/>
        </authorList>
    </citation>
    <scope>NUCLEOTIDE SEQUENCE [LARGE SCALE GENOMIC DNA]</scope>
    <source>
        <strain evidence="1 2">MEB108</strain>
    </source>
</reference>
<protein>
    <submittedName>
        <fullName evidence="1">Uncharacterized protein</fullName>
    </submittedName>
</protein>
<evidence type="ECO:0000313" key="1">
    <source>
        <dbReference type="EMBL" id="MEE2001650.1"/>
    </source>
</evidence>
<comment type="caution">
    <text evidence="1">The sequence shown here is derived from an EMBL/GenBank/DDBJ whole genome shotgun (WGS) entry which is preliminary data.</text>
</comment>
<dbReference type="RefSeq" id="WP_330128747.1">
    <property type="nucleotide sequence ID" value="NZ_JAUHLI010000008.1"/>
</dbReference>
<evidence type="ECO:0000313" key="2">
    <source>
        <dbReference type="Proteomes" id="UP001336314"/>
    </source>
</evidence>